<dbReference type="Proteomes" id="UP001056778">
    <property type="component" value="Chromosome 5"/>
</dbReference>
<reference evidence="1" key="1">
    <citation type="submission" date="2022-04" db="EMBL/GenBank/DDBJ databases">
        <title>Chromosome-scale genome assembly of Holotrichia oblita Faldermann.</title>
        <authorList>
            <person name="Rongchong L."/>
        </authorList>
    </citation>
    <scope>NUCLEOTIDE SEQUENCE</scope>
    <source>
        <strain evidence="1">81SQS9</strain>
    </source>
</reference>
<proteinExistence type="predicted"/>
<comment type="caution">
    <text evidence="1">The sequence shown here is derived from an EMBL/GenBank/DDBJ whole genome shotgun (WGS) entry which is preliminary data.</text>
</comment>
<gene>
    <name evidence="1" type="ORF">MML48_5g00008597</name>
</gene>
<sequence>MYMPICRSCLQTDVTSTHLFSHVVNGKTLSEMLMDCATIKVIIELNHLILNVNYDHLCRELARQSDLKLRQSNPAIQNDLTNVKDEPYLKYENTESTKFIAQNEIVQPQLPNELPKTSATSNLTKENFNFANTSSIYQKETEDQQSDFNEISSKSDNLTGTNVMQIEQKLSNNLDDKYDFNNVVQQPESYEASNEYSNDSIGDLDDNISKTDEDAPSIPKSLSVEETKPQRTKKTKHPNVHCKGCNKVYSYNYYHQIHIHTHMGNALMCNICGKFCSNIYQLRKHRAEHQDRHVCYICGENFKTFNKLQYHRQTIHKNDKTAKADQTCVCDICGKSFKSTWSMYYHKITHKNGKPQTCKICNKGFVNENALEKHIAVLHNKEKFICDECGKMFPALHNLQVHKSSHNTERTMPCPVCGKLFPDKRKLQMHQKRHSDDKPYICEYCNKSFKLNMVLKRHLMIHTGEKPHACKVCGKRFADSSTVVRHMLTHTGETPFVCEKCPYKCNLEDIAMQENEKSSINGDGEDRNKYLDELQCKDEITVITDNIKVYENDLSEYSTNLQCENTNSINMYCNNYLLEEKTLNLDVKLDNEIVIKNEEQNNSNLYSEDSCINNADKTVSNITNIKDQLKLGRSPSDKLNHKELLIAECKQTEDSAEETNIVKCKNCNQSFHSKYLLNRHRVIHENKRYICQICNAEFHTFNQLKYHKQKHKNKFKLHQCDICKKVFKSRSNLTAHVKQHTRTQESKPVCELCGKIYADINSIRRHYETHNTDKTIPCPTCGKLFTNQKNMALHLVRHNPHNPHVCEHCSKGFKTLGGKKRHILIHTGEKPHPCKICDKRFADRSTLSRHMLTHTAETRFACDKCPYQCRYKQQFDKHLRKHK</sequence>
<name>A0ACB9T505_HOLOL</name>
<accession>A0ACB9T505</accession>
<evidence type="ECO:0000313" key="2">
    <source>
        <dbReference type="Proteomes" id="UP001056778"/>
    </source>
</evidence>
<protein>
    <submittedName>
        <fullName evidence="1">Zinc finger protein</fullName>
    </submittedName>
</protein>
<organism evidence="1 2">
    <name type="scientific">Holotrichia oblita</name>
    <name type="common">Chafer beetle</name>
    <dbReference type="NCBI Taxonomy" id="644536"/>
    <lineage>
        <taxon>Eukaryota</taxon>
        <taxon>Metazoa</taxon>
        <taxon>Ecdysozoa</taxon>
        <taxon>Arthropoda</taxon>
        <taxon>Hexapoda</taxon>
        <taxon>Insecta</taxon>
        <taxon>Pterygota</taxon>
        <taxon>Neoptera</taxon>
        <taxon>Endopterygota</taxon>
        <taxon>Coleoptera</taxon>
        <taxon>Polyphaga</taxon>
        <taxon>Scarabaeiformia</taxon>
        <taxon>Scarabaeidae</taxon>
        <taxon>Melolonthinae</taxon>
        <taxon>Holotrichia</taxon>
    </lineage>
</organism>
<dbReference type="EMBL" id="CM043019">
    <property type="protein sequence ID" value="KAI4461895.1"/>
    <property type="molecule type" value="Genomic_DNA"/>
</dbReference>
<evidence type="ECO:0000313" key="1">
    <source>
        <dbReference type="EMBL" id="KAI4461895.1"/>
    </source>
</evidence>
<keyword evidence="2" id="KW-1185">Reference proteome</keyword>